<keyword evidence="2" id="KW-1185">Reference proteome</keyword>
<sequence>MPALPLPLQAGPLHHVTVSPAACLPGMVIVTFHAPCPEITTEHGTPARLSQTGCAADELPAFLAALERRHGFRLGGAW</sequence>
<evidence type="ECO:0000313" key="2">
    <source>
        <dbReference type="Proteomes" id="UP000635726"/>
    </source>
</evidence>
<reference evidence="1" key="1">
    <citation type="journal article" date="2014" name="Int. J. Syst. Evol. Microbiol.">
        <title>Complete genome sequence of Corynebacterium casei LMG S-19264T (=DSM 44701T), isolated from a smear-ripened cheese.</title>
        <authorList>
            <consortium name="US DOE Joint Genome Institute (JGI-PGF)"/>
            <person name="Walter F."/>
            <person name="Albersmeier A."/>
            <person name="Kalinowski J."/>
            <person name="Ruckert C."/>
        </authorList>
    </citation>
    <scope>NUCLEOTIDE SEQUENCE</scope>
    <source>
        <strain evidence="1">JCM 14371</strain>
    </source>
</reference>
<proteinExistence type="predicted"/>
<dbReference type="Proteomes" id="UP000635726">
    <property type="component" value="Unassembled WGS sequence"/>
</dbReference>
<dbReference type="EMBL" id="BMOE01000001">
    <property type="protein sequence ID" value="GGJ65130.1"/>
    <property type="molecule type" value="Genomic_DNA"/>
</dbReference>
<protein>
    <submittedName>
        <fullName evidence="1">Uncharacterized protein</fullName>
    </submittedName>
</protein>
<evidence type="ECO:0000313" key="1">
    <source>
        <dbReference type="EMBL" id="GGJ65130.1"/>
    </source>
</evidence>
<name>A0A917P785_9DEIO</name>
<dbReference type="RefSeq" id="WP_188960728.1">
    <property type="nucleotide sequence ID" value="NZ_BMOE01000001.1"/>
</dbReference>
<accession>A0A917P785</accession>
<reference evidence="1" key="2">
    <citation type="submission" date="2020-09" db="EMBL/GenBank/DDBJ databases">
        <authorList>
            <person name="Sun Q."/>
            <person name="Ohkuma M."/>
        </authorList>
    </citation>
    <scope>NUCLEOTIDE SEQUENCE</scope>
    <source>
        <strain evidence="1">JCM 14371</strain>
    </source>
</reference>
<comment type="caution">
    <text evidence="1">The sequence shown here is derived from an EMBL/GenBank/DDBJ whole genome shotgun (WGS) entry which is preliminary data.</text>
</comment>
<dbReference type="AlphaFoldDB" id="A0A917P785"/>
<organism evidence="1 2">
    <name type="scientific">Deinococcus aquiradiocola</name>
    <dbReference type="NCBI Taxonomy" id="393059"/>
    <lineage>
        <taxon>Bacteria</taxon>
        <taxon>Thermotogati</taxon>
        <taxon>Deinococcota</taxon>
        <taxon>Deinococci</taxon>
        <taxon>Deinococcales</taxon>
        <taxon>Deinococcaceae</taxon>
        <taxon>Deinococcus</taxon>
    </lineage>
</organism>
<gene>
    <name evidence="1" type="ORF">GCM10008939_06260</name>
</gene>